<keyword evidence="1" id="KW-0812">Transmembrane</keyword>
<gene>
    <name evidence="2" type="ORF">ACFOWE_11115</name>
</gene>
<keyword evidence="3" id="KW-1185">Reference proteome</keyword>
<feature type="transmembrane region" description="Helical" evidence="1">
    <location>
        <begin position="58"/>
        <end position="74"/>
    </location>
</feature>
<accession>A0ABV8I3X0</accession>
<protein>
    <submittedName>
        <fullName evidence="2">Uncharacterized protein</fullName>
    </submittedName>
</protein>
<comment type="caution">
    <text evidence="2">The sequence shown here is derived from an EMBL/GenBank/DDBJ whole genome shotgun (WGS) entry which is preliminary data.</text>
</comment>
<feature type="transmembrane region" description="Helical" evidence="1">
    <location>
        <begin position="32"/>
        <end position="52"/>
    </location>
</feature>
<dbReference type="Proteomes" id="UP001595850">
    <property type="component" value="Unassembled WGS sequence"/>
</dbReference>
<sequence>MNREPQRPEETSSITGRTMVPATPRDIVHIRLGSFVLIATLGIGVLGIIAGIPLLTGVMAVLAVVAAVDMAVAIRRQNRERERHDGMSEAG</sequence>
<reference evidence="3" key="1">
    <citation type="journal article" date="2019" name="Int. J. Syst. Evol. Microbiol.">
        <title>The Global Catalogue of Microorganisms (GCM) 10K type strain sequencing project: providing services to taxonomists for standard genome sequencing and annotation.</title>
        <authorList>
            <consortium name="The Broad Institute Genomics Platform"/>
            <consortium name="The Broad Institute Genome Sequencing Center for Infectious Disease"/>
            <person name="Wu L."/>
            <person name="Ma J."/>
        </authorList>
    </citation>
    <scope>NUCLEOTIDE SEQUENCE [LARGE SCALE GENOMIC DNA]</scope>
    <source>
        <strain evidence="3">TBRC 4489</strain>
    </source>
</reference>
<proteinExistence type="predicted"/>
<dbReference type="EMBL" id="JBHSBM010000016">
    <property type="protein sequence ID" value="MFC4058848.1"/>
    <property type="molecule type" value="Genomic_DNA"/>
</dbReference>
<evidence type="ECO:0000313" key="3">
    <source>
        <dbReference type="Proteomes" id="UP001595850"/>
    </source>
</evidence>
<name>A0ABV8I3X0_9ACTN</name>
<organism evidence="2 3">
    <name type="scientific">Planomonospora corallina</name>
    <dbReference type="NCBI Taxonomy" id="1806052"/>
    <lineage>
        <taxon>Bacteria</taxon>
        <taxon>Bacillati</taxon>
        <taxon>Actinomycetota</taxon>
        <taxon>Actinomycetes</taxon>
        <taxon>Streptosporangiales</taxon>
        <taxon>Streptosporangiaceae</taxon>
        <taxon>Planomonospora</taxon>
    </lineage>
</organism>
<evidence type="ECO:0000256" key="1">
    <source>
        <dbReference type="SAM" id="Phobius"/>
    </source>
</evidence>
<dbReference type="RefSeq" id="WP_377287173.1">
    <property type="nucleotide sequence ID" value="NZ_JBHSBM010000016.1"/>
</dbReference>
<keyword evidence="1" id="KW-1133">Transmembrane helix</keyword>
<keyword evidence="1" id="KW-0472">Membrane</keyword>
<evidence type="ECO:0000313" key="2">
    <source>
        <dbReference type="EMBL" id="MFC4058848.1"/>
    </source>
</evidence>